<dbReference type="RefSeq" id="WP_154737465.1">
    <property type="nucleotide sequence ID" value="NZ_WMBQ01000001.1"/>
</dbReference>
<dbReference type="Pfam" id="PF11123">
    <property type="entry name" value="DNA_Packaging_2"/>
    <property type="match status" value="1"/>
</dbReference>
<protein>
    <submittedName>
        <fullName evidence="1">Uncharacterized protein</fullName>
    </submittedName>
</protein>
<dbReference type="AlphaFoldDB" id="A0A6I3KBS4"/>
<proteinExistence type="predicted"/>
<dbReference type="EMBL" id="WMBQ01000001">
    <property type="protein sequence ID" value="MTD92875.1"/>
    <property type="molecule type" value="Genomic_DNA"/>
</dbReference>
<comment type="caution">
    <text evidence="1">The sequence shown here is derived from an EMBL/GenBank/DDBJ whole genome shotgun (WGS) entry which is preliminary data.</text>
</comment>
<name>A0A6I3KBS4_9HYPH</name>
<dbReference type="Proteomes" id="UP000440694">
    <property type="component" value="Unassembled WGS sequence"/>
</dbReference>
<gene>
    <name evidence="1" type="ORF">GIW81_00845</name>
</gene>
<evidence type="ECO:0000313" key="2">
    <source>
        <dbReference type="Proteomes" id="UP000440694"/>
    </source>
</evidence>
<accession>A0A6I3KBS4</accession>
<keyword evidence="2" id="KW-1185">Reference proteome</keyword>
<sequence>MNRDEKLGHLFDGLIDQVLERIRSGTASAADFQAARQLLKDCNFDINRDNPPEKVKELIGELPNLEDDDPSLPQRLPN</sequence>
<reference evidence="1 2" key="1">
    <citation type="submission" date="2019-11" db="EMBL/GenBank/DDBJ databases">
        <title>Identification of a novel strain.</title>
        <authorList>
            <person name="Xu Q."/>
            <person name="Wang G."/>
        </authorList>
    </citation>
    <scope>NUCLEOTIDE SEQUENCE [LARGE SCALE GENOMIC DNA]</scope>
    <source>
        <strain evidence="2">xq</strain>
    </source>
</reference>
<evidence type="ECO:0000313" key="1">
    <source>
        <dbReference type="EMBL" id="MTD92875.1"/>
    </source>
</evidence>
<dbReference type="InterPro" id="IPR024345">
    <property type="entry name" value="DNA_matur_Phage_T7-like"/>
</dbReference>
<organism evidence="1 2">
    <name type="scientific">Hyphomicrobium album</name>
    <dbReference type="NCBI Taxonomy" id="2665159"/>
    <lineage>
        <taxon>Bacteria</taxon>
        <taxon>Pseudomonadati</taxon>
        <taxon>Pseudomonadota</taxon>
        <taxon>Alphaproteobacteria</taxon>
        <taxon>Hyphomicrobiales</taxon>
        <taxon>Hyphomicrobiaceae</taxon>
        <taxon>Hyphomicrobium</taxon>
    </lineage>
</organism>